<organism evidence="1 2">
    <name type="scientific">Arcicella rigui</name>
    <dbReference type="NCBI Taxonomy" id="797020"/>
    <lineage>
        <taxon>Bacteria</taxon>
        <taxon>Pseudomonadati</taxon>
        <taxon>Bacteroidota</taxon>
        <taxon>Cytophagia</taxon>
        <taxon>Cytophagales</taxon>
        <taxon>Flectobacillaceae</taxon>
        <taxon>Arcicella</taxon>
    </lineage>
</organism>
<comment type="caution">
    <text evidence="1">The sequence shown here is derived from an EMBL/GenBank/DDBJ whole genome shotgun (WGS) entry which is preliminary data.</text>
</comment>
<reference evidence="1 2" key="1">
    <citation type="submission" date="2023-12" db="EMBL/GenBank/DDBJ databases">
        <title>Novel species of the genus Arcicella isolated from rivers.</title>
        <authorList>
            <person name="Lu H."/>
        </authorList>
    </citation>
    <scope>NUCLEOTIDE SEQUENCE [LARGE SCALE GENOMIC DNA]</scope>
    <source>
        <strain evidence="1 2">KCTC 23307</strain>
    </source>
</reference>
<dbReference type="Proteomes" id="UP001302949">
    <property type="component" value="Unassembled WGS sequence"/>
</dbReference>
<dbReference type="PANTHER" id="PTHR41317:SF1">
    <property type="entry name" value="PD-(D_E)XK NUCLEASE FAMILY TRANSPOSASE"/>
    <property type="match status" value="1"/>
</dbReference>
<evidence type="ECO:0000313" key="2">
    <source>
        <dbReference type="Proteomes" id="UP001302949"/>
    </source>
</evidence>
<dbReference type="PANTHER" id="PTHR41317">
    <property type="entry name" value="PD-(D_E)XK NUCLEASE FAMILY TRANSPOSASE"/>
    <property type="match status" value="1"/>
</dbReference>
<sequence>MDIYNENRRFISILSDYGFKATFGNEADTTFLKKALQALIDSSIPIKLVEFVKNDISAITIDSRSGIYDIACVDENENHFIVEMQLSEYPEFIQRMKFYVLHRFNTLVKKGEYKFENLPRIYCIGILAKSIFSQITDYHNIAILRNSKNETIDDQMSFVTVELDKFKKKQTEVTTDLDKLIYTMQNLHKVTETSQFPTFWNEDWLKKAISELDIRNMTPEQKLAYEMAISANALAVKNESKKIQEAREAENLAVKTETIMNALSMELTLEQSAKLANVSIDFVLSVQKQLTGE</sequence>
<dbReference type="RefSeq" id="WP_323298571.1">
    <property type="nucleotide sequence ID" value="NZ_JAYFUM010000027.1"/>
</dbReference>
<proteinExistence type="predicted"/>
<dbReference type="InterPro" id="IPR010106">
    <property type="entry name" value="RpnA"/>
</dbReference>
<keyword evidence="2" id="KW-1185">Reference proteome</keyword>
<evidence type="ECO:0000313" key="1">
    <source>
        <dbReference type="EMBL" id="MEA5141414.1"/>
    </source>
</evidence>
<dbReference type="Pfam" id="PF12784">
    <property type="entry name" value="PDDEXK_2"/>
    <property type="match status" value="1"/>
</dbReference>
<dbReference type="EMBL" id="JAYFUM010000027">
    <property type="protein sequence ID" value="MEA5141414.1"/>
    <property type="molecule type" value="Genomic_DNA"/>
</dbReference>
<dbReference type="NCBIfam" id="TIGR01784">
    <property type="entry name" value="T_den_put_tspse"/>
    <property type="match status" value="1"/>
</dbReference>
<protein>
    <submittedName>
        <fullName evidence="1">Rpn family recombination-promoting nuclease/putative transposase</fullName>
    </submittedName>
</protein>
<gene>
    <name evidence="1" type="ORF">VB248_19825</name>
</gene>
<accession>A0ABU5QGJ5</accession>
<name>A0ABU5QGJ5_9BACT</name>